<evidence type="ECO:0000313" key="2">
    <source>
        <dbReference type="Proteomes" id="UP000053989"/>
    </source>
</evidence>
<protein>
    <submittedName>
        <fullName evidence="1">Uncharacterized protein</fullName>
    </submittedName>
</protein>
<dbReference type="Proteomes" id="UP000053989">
    <property type="component" value="Unassembled WGS sequence"/>
</dbReference>
<dbReference type="EMBL" id="KN822032">
    <property type="protein sequence ID" value="KIM63789.1"/>
    <property type="molecule type" value="Genomic_DNA"/>
</dbReference>
<keyword evidence="2" id="KW-1185">Reference proteome</keyword>
<accession>A0A0C3E5R3</accession>
<proteinExistence type="predicted"/>
<reference evidence="2" key="2">
    <citation type="submission" date="2015-01" db="EMBL/GenBank/DDBJ databases">
        <title>Evolutionary Origins and Diversification of the Mycorrhizal Mutualists.</title>
        <authorList>
            <consortium name="DOE Joint Genome Institute"/>
            <consortium name="Mycorrhizal Genomics Consortium"/>
            <person name="Kohler A."/>
            <person name="Kuo A."/>
            <person name="Nagy L.G."/>
            <person name="Floudas D."/>
            <person name="Copeland A."/>
            <person name="Barry K.W."/>
            <person name="Cichocki N."/>
            <person name="Veneault-Fourrey C."/>
            <person name="LaButti K."/>
            <person name="Lindquist E.A."/>
            <person name="Lipzen A."/>
            <person name="Lundell T."/>
            <person name="Morin E."/>
            <person name="Murat C."/>
            <person name="Riley R."/>
            <person name="Ohm R."/>
            <person name="Sun H."/>
            <person name="Tunlid A."/>
            <person name="Henrissat B."/>
            <person name="Grigoriev I.V."/>
            <person name="Hibbett D.S."/>
            <person name="Martin F."/>
        </authorList>
    </citation>
    <scope>NUCLEOTIDE SEQUENCE [LARGE SCALE GENOMIC DNA]</scope>
    <source>
        <strain evidence="2">Foug A</strain>
    </source>
</reference>
<dbReference type="AlphaFoldDB" id="A0A0C3E5R3"/>
<reference evidence="1 2" key="1">
    <citation type="submission" date="2014-04" db="EMBL/GenBank/DDBJ databases">
        <authorList>
            <consortium name="DOE Joint Genome Institute"/>
            <person name="Kuo A."/>
            <person name="Kohler A."/>
            <person name="Nagy L.G."/>
            <person name="Floudas D."/>
            <person name="Copeland A."/>
            <person name="Barry K.W."/>
            <person name="Cichocki N."/>
            <person name="Veneault-Fourrey C."/>
            <person name="LaButti K."/>
            <person name="Lindquist E.A."/>
            <person name="Lipzen A."/>
            <person name="Lundell T."/>
            <person name="Morin E."/>
            <person name="Murat C."/>
            <person name="Sun H."/>
            <person name="Tunlid A."/>
            <person name="Henrissat B."/>
            <person name="Grigoriev I.V."/>
            <person name="Hibbett D.S."/>
            <person name="Martin F."/>
            <person name="Nordberg H.P."/>
            <person name="Cantor M.N."/>
            <person name="Hua S.X."/>
        </authorList>
    </citation>
    <scope>NUCLEOTIDE SEQUENCE [LARGE SCALE GENOMIC DNA]</scope>
    <source>
        <strain evidence="1 2">Foug A</strain>
    </source>
</reference>
<name>A0A0C3E5R3_9AGAM</name>
<dbReference type="HOGENOM" id="CLU_2591199_0_0_1"/>
<evidence type="ECO:0000313" key="1">
    <source>
        <dbReference type="EMBL" id="KIM63789.1"/>
    </source>
</evidence>
<organism evidence="1 2">
    <name type="scientific">Scleroderma citrinum Foug A</name>
    <dbReference type="NCBI Taxonomy" id="1036808"/>
    <lineage>
        <taxon>Eukaryota</taxon>
        <taxon>Fungi</taxon>
        <taxon>Dikarya</taxon>
        <taxon>Basidiomycota</taxon>
        <taxon>Agaricomycotina</taxon>
        <taxon>Agaricomycetes</taxon>
        <taxon>Agaricomycetidae</taxon>
        <taxon>Boletales</taxon>
        <taxon>Sclerodermatineae</taxon>
        <taxon>Sclerodermataceae</taxon>
        <taxon>Scleroderma</taxon>
    </lineage>
</organism>
<sequence>MYFWLRTFSANDTDTATHYLIGTSMTPSSGSAHCSYLCLSASFHLPAPCLFLCDSGVRAHFCLSSARVAAPTPPKSFVFL</sequence>
<gene>
    <name evidence="1" type="ORF">SCLCIDRAFT_690371</name>
</gene>
<dbReference type="InParanoid" id="A0A0C3E5R3"/>